<feature type="domain" description="Pyrrolo-quinoline quinone repeat" evidence="2">
    <location>
        <begin position="25"/>
        <end position="115"/>
    </location>
</feature>
<sequence length="368" mass="39568">MRTSRFALGSLLALAQLVFQPLATAAPGDIRWQLATGAPIRSAPLLAGDVLVVGNFAGSLQGLNWPSRTPRWKVALKGSLSSQPALDGERIYVQTSRQLYALAVADGRILWQRDLGDQGDWSGLQIWDSYQGSPLLAGDLLLVAMGRTLHALSRADGTPRWQYQSSDRIMATPTISGERILLADNAGQLSALSLPGGKLLWQQTPSRNAIQSRIAVWQQGAQQLGIYGSRDAAVHAFDLNTGKPRWQRSHDTSWVVGSPLVRGDAVYIGTSDGLFFQALDAATGKERWRIDTGQNAFTAPLVDDGKLLLTTGDAYHPGQPGKVSAVALDGQLRWQKALPSGLFGQPIVLGDTLIVGTEDGKLYGVALR</sequence>
<dbReference type="PANTHER" id="PTHR34512">
    <property type="entry name" value="CELL SURFACE PROTEIN"/>
    <property type="match status" value="1"/>
</dbReference>
<dbReference type="STRING" id="1121001.SAMN02745857_02367"/>
<dbReference type="InterPro" id="IPR011047">
    <property type="entry name" value="Quinoprotein_ADH-like_sf"/>
</dbReference>
<protein>
    <submittedName>
        <fullName evidence="3">Outer membrane protein assembly factor BamB, contains PQQ-like beta-propeller repeat</fullName>
    </submittedName>
</protein>
<proteinExistence type="predicted"/>
<dbReference type="InterPro" id="IPR015943">
    <property type="entry name" value="WD40/YVTN_repeat-like_dom_sf"/>
</dbReference>
<dbReference type="AlphaFoldDB" id="A0A1W1XQ24"/>
<dbReference type="OrthoDB" id="9794322at2"/>
<dbReference type="Gene3D" id="2.130.10.10">
    <property type="entry name" value="YVTN repeat-like/Quinoprotein amine dehydrogenase"/>
    <property type="match status" value="2"/>
</dbReference>
<dbReference type="InterPro" id="IPR002372">
    <property type="entry name" value="PQQ_rpt_dom"/>
</dbReference>
<gene>
    <name evidence="3" type="ORF">SAMN02745857_02367</name>
</gene>
<dbReference type="SMART" id="SM00564">
    <property type="entry name" value="PQQ"/>
    <property type="match status" value="7"/>
</dbReference>
<feature type="signal peptide" evidence="1">
    <location>
        <begin position="1"/>
        <end position="25"/>
    </location>
</feature>
<feature type="domain" description="Pyrrolo-quinoline quinone repeat" evidence="2">
    <location>
        <begin position="231"/>
        <end position="366"/>
    </location>
</feature>
<dbReference type="Proteomes" id="UP000192761">
    <property type="component" value="Unassembled WGS sequence"/>
</dbReference>
<organism evidence="3 4">
    <name type="scientific">Andreprevotia lacus DSM 23236</name>
    <dbReference type="NCBI Taxonomy" id="1121001"/>
    <lineage>
        <taxon>Bacteria</taxon>
        <taxon>Pseudomonadati</taxon>
        <taxon>Pseudomonadota</taxon>
        <taxon>Betaproteobacteria</taxon>
        <taxon>Neisseriales</taxon>
        <taxon>Chitinibacteraceae</taxon>
        <taxon>Andreprevotia</taxon>
    </lineage>
</organism>
<name>A0A1W1XQ24_9NEIS</name>
<evidence type="ECO:0000313" key="3">
    <source>
        <dbReference type="EMBL" id="SMC26100.1"/>
    </source>
</evidence>
<evidence type="ECO:0000259" key="2">
    <source>
        <dbReference type="Pfam" id="PF13360"/>
    </source>
</evidence>
<dbReference type="SUPFAM" id="SSF50998">
    <property type="entry name" value="Quinoprotein alcohol dehydrogenase-like"/>
    <property type="match status" value="1"/>
</dbReference>
<accession>A0A1W1XQ24</accession>
<keyword evidence="1" id="KW-0732">Signal</keyword>
<dbReference type="RefSeq" id="WP_084091016.1">
    <property type="nucleotide sequence ID" value="NZ_FWXD01000013.1"/>
</dbReference>
<evidence type="ECO:0000313" key="4">
    <source>
        <dbReference type="Proteomes" id="UP000192761"/>
    </source>
</evidence>
<keyword evidence="4" id="KW-1185">Reference proteome</keyword>
<dbReference type="PANTHER" id="PTHR34512:SF30">
    <property type="entry name" value="OUTER MEMBRANE PROTEIN ASSEMBLY FACTOR BAMB"/>
    <property type="match status" value="1"/>
</dbReference>
<reference evidence="3 4" key="1">
    <citation type="submission" date="2017-04" db="EMBL/GenBank/DDBJ databases">
        <authorList>
            <person name="Afonso C.L."/>
            <person name="Miller P.J."/>
            <person name="Scott M.A."/>
            <person name="Spackman E."/>
            <person name="Goraichik I."/>
            <person name="Dimitrov K.M."/>
            <person name="Suarez D.L."/>
            <person name="Swayne D.E."/>
        </authorList>
    </citation>
    <scope>NUCLEOTIDE SEQUENCE [LARGE SCALE GENOMIC DNA]</scope>
    <source>
        <strain evidence="3 4">DSM 23236</strain>
    </source>
</reference>
<dbReference type="InterPro" id="IPR018391">
    <property type="entry name" value="PQQ_b-propeller_rpt"/>
</dbReference>
<evidence type="ECO:0000256" key="1">
    <source>
        <dbReference type="SAM" id="SignalP"/>
    </source>
</evidence>
<dbReference type="EMBL" id="FWXD01000013">
    <property type="protein sequence ID" value="SMC26100.1"/>
    <property type="molecule type" value="Genomic_DNA"/>
</dbReference>
<dbReference type="Pfam" id="PF13360">
    <property type="entry name" value="PQQ_2"/>
    <property type="match status" value="2"/>
</dbReference>
<feature type="chain" id="PRO_5013252546" evidence="1">
    <location>
        <begin position="26"/>
        <end position="368"/>
    </location>
</feature>